<dbReference type="Proteomes" id="UP000298663">
    <property type="component" value="Chromosome X"/>
</dbReference>
<name>A0A4V6I6W9_STECR</name>
<reference evidence="1 2" key="2">
    <citation type="journal article" date="2019" name="G3 (Bethesda)">
        <title>Hybrid Assembly of the Genome of the Entomopathogenic Nematode Steinernema carpocapsae Identifies the X-Chromosome.</title>
        <authorList>
            <person name="Serra L."/>
            <person name="Macchietto M."/>
            <person name="Macias-Munoz A."/>
            <person name="McGill C.J."/>
            <person name="Rodriguez I.M."/>
            <person name="Rodriguez B."/>
            <person name="Murad R."/>
            <person name="Mortazavi A."/>
        </authorList>
    </citation>
    <scope>NUCLEOTIDE SEQUENCE [LARGE SCALE GENOMIC DNA]</scope>
    <source>
        <strain evidence="1 2">ALL</strain>
    </source>
</reference>
<dbReference type="AlphaFoldDB" id="A0A4V6I6W9"/>
<accession>A0A4V6I6W9</accession>
<protein>
    <submittedName>
        <fullName evidence="1">Uncharacterized protein</fullName>
    </submittedName>
</protein>
<sequence length="275" mass="31234">MSHIQPNDVVAHEFECSKTKNSCEAPDTISLICQFFAFFSSSEFIMANAKKPHLNKDAIISSSDESDQERSCNSPMIVDTSSSETLEMITANLTDFEDLCKPNFSGPKSGKFVVIDSVFYARLEKKNLSADSLDVILMDKKRQIVKMILYHELARQYAVHDNGTALHLNNLTIKKDDYVKYFGSPFNVTVNISKTDQIAIDEDLTEQWKDYLKILLFEQMSAAEFKQFNGFVCCLKVKKTVFPHQCTIKGSKRICGKCLLRNERRSSEECPNGIF</sequence>
<dbReference type="EMBL" id="AZBU02000001">
    <property type="protein sequence ID" value="TMS32333.1"/>
    <property type="molecule type" value="Genomic_DNA"/>
</dbReference>
<evidence type="ECO:0000313" key="1">
    <source>
        <dbReference type="EMBL" id="TMS32333.1"/>
    </source>
</evidence>
<evidence type="ECO:0000313" key="2">
    <source>
        <dbReference type="Proteomes" id="UP000298663"/>
    </source>
</evidence>
<reference evidence="1 2" key="1">
    <citation type="journal article" date="2015" name="Genome Biol.">
        <title>Comparative genomics of Steinernema reveals deeply conserved gene regulatory networks.</title>
        <authorList>
            <person name="Dillman A.R."/>
            <person name="Macchietto M."/>
            <person name="Porter C.F."/>
            <person name="Rogers A."/>
            <person name="Williams B."/>
            <person name="Antoshechkin I."/>
            <person name="Lee M.M."/>
            <person name="Goodwin Z."/>
            <person name="Lu X."/>
            <person name="Lewis E.E."/>
            <person name="Goodrich-Blair H."/>
            <person name="Stock S.P."/>
            <person name="Adams B.J."/>
            <person name="Sternberg P.W."/>
            <person name="Mortazavi A."/>
        </authorList>
    </citation>
    <scope>NUCLEOTIDE SEQUENCE [LARGE SCALE GENOMIC DNA]</scope>
    <source>
        <strain evidence="1 2">ALL</strain>
    </source>
</reference>
<gene>
    <name evidence="1" type="ORF">L596_000187</name>
</gene>
<organism evidence="1 2">
    <name type="scientific">Steinernema carpocapsae</name>
    <name type="common">Entomopathogenic nematode</name>
    <dbReference type="NCBI Taxonomy" id="34508"/>
    <lineage>
        <taxon>Eukaryota</taxon>
        <taxon>Metazoa</taxon>
        <taxon>Ecdysozoa</taxon>
        <taxon>Nematoda</taxon>
        <taxon>Chromadorea</taxon>
        <taxon>Rhabditida</taxon>
        <taxon>Tylenchina</taxon>
        <taxon>Panagrolaimomorpha</taxon>
        <taxon>Strongyloidoidea</taxon>
        <taxon>Steinernematidae</taxon>
        <taxon>Steinernema</taxon>
    </lineage>
</organism>
<proteinExistence type="predicted"/>
<comment type="caution">
    <text evidence="1">The sequence shown here is derived from an EMBL/GenBank/DDBJ whole genome shotgun (WGS) entry which is preliminary data.</text>
</comment>
<keyword evidence="2" id="KW-1185">Reference proteome</keyword>
<dbReference type="EMBL" id="CM016762">
    <property type="protein sequence ID" value="TMS32333.1"/>
    <property type="molecule type" value="Genomic_DNA"/>
</dbReference>